<dbReference type="Proteomes" id="UP001596060">
    <property type="component" value="Unassembled WGS sequence"/>
</dbReference>
<feature type="signal peptide" evidence="2">
    <location>
        <begin position="1"/>
        <end position="21"/>
    </location>
</feature>
<sequence>MSALPIVIATIGASASLGAIAADLSTECGPVNRTVLGFARVGLLAAAAGLTVMIAG</sequence>
<keyword evidence="4" id="KW-1185">Reference proteome</keyword>
<evidence type="ECO:0000256" key="1">
    <source>
        <dbReference type="SAM" id="Phobius"/>
    </source>
</evidence>
<evidence type="ECO:0000313" key="4">
    <source>
        <dbReference type="Proteomes" id="UP001596060"/>
    </source>
</evidence>
<keyword evidence="2" id="KW-0732">Signal</keyword>
<organism evidence="3 4">
    <name type="scientific">Bosea massiliensis</name>
    <dbReference type="NCBI Taxonomy" id="151419"/>
    <lineage>
        <taxon>Bacteria</taxon>
        <taxon>Pseudomonadati</taxon>
        <taxon>Pseudomonadota</taxon>
        <taxon>Alphaproteobacteria</taxon>
        <taxon>Hyphomicrobiales</taxon>
        <taxon>Boseaceae</taxon>
        <taxon>Bosea</taxon>
    </lineage>
</organism>
<keyword evidence="1" id="KW-0812">Transmembrane</keyword>
<comment type="caution">
    <text evidence="3">The sequence shown here is derived from an EMBL/GenBank/DDBJ whole genome shotgun (WGS) entry which is preliminary data.</text>
</comment>
<reference evidence="4" key="1">
    <citation type="journal article" date="2019" name="Int. J. Syst. Evol. Microbiol.">
        <title>The Global Catalogue of Microorganisms (GCM) 10K type strain sequencing project: providing services to taxonomists for standard genome sequencing and annotation.</title>
        <authorList>
            <consortium name="The Broad Institute Genomics Platform"/>
            <consortium name="The Broad Institute Genome Sequencing Center for Infectious Disease"/>
            <person name="Wu L."/>
            <person name="Ma J."/>
        </authorList>
    </citation>
    <scope>NUCLEOTIDE SEQUENCE [LARGE SCALE GENOMIC DNA]</scope>
    <source>
        <strain evidence="4">CCUG 43117</strain>
    </source>
</reference>
<accession>A0ABW0P0X8</accession>
<evidence type="ECO:0000256" key="2">
    <source>
        <dbReference type="SAM" id="SignalP"/>
    </source>
</evidence>
<feature type="transmembrane region" description="Helical" evidence="1">
    <location>
        <begin position="37"/>
        <end position="55"/>
    </location>
</feature>
<name>A0ABW0P0X8_9HYPH</name>
<proteinExistence type="predicted"/>
<evidence type="ECO:0000313" key="3">
    <source>
        <dbReference type="EMBL" id="MFC5505337.1"/>
    </source>
</evidence>
<keyword evidence="1" id="KW-0472">Membrane</keyword>
<gene>
    <name evidence="3" type="ORF">ACFPN9_08710</name>
</gene>
<dbReference type="EMBL" id="JBHSLU010000017">
    <property type="protein sequence ID" value="MFC5505337.1"/>
    <property type="molecule type" value="Genomic_DNA"/>
</dbReference>
<feature type="chain" id="PRO_5046596151" evidence="2">
    <location>
        <begin position="22"/>
        <end position="56"/>
    </location>
</feature>
<protein>
    <submittedName>
        <fullName evidence="3">Uncharacterized protein</fullName>
    </submittedName>
</protein>
<keyword evidence="1" id="KW-1133">Transmembrane helix</keyword>
<dbReference type="RefSeq" id="WP_156451654.1">
    <property type="nucleotide sequence ID" value="NZ_JBHSLU010000017.1"/>
</dbReference>